<feature type="domain" description="Glycosyltransferase 2-like" evidence="4">
    <location>
        <begin position="11"/>
        <end position="176"/>
    </location>
</feature>
<dbReference type="Pfam" id="PF00535">
    <property type="entry name" value="Glycos_transf_2"/>
    <property type="match status" value="1"/>
</dbReference>
<dbReference type="GO" id="GO:0009247">
    <property type="term" value="P:glycolipid biosynthetic process"/>
    <property type="evidence" value="ECO:0007669"/>
    <property type="project" value="TreeGrafter"/>
</dbReference>
<reference evidence="5 6" key="1">
    <citation type="submission" date="2016-10" db="EMBL/GenBank/DDBJ databases">
        <authorList>
            <person name="de Groot N.N."/>
        </authorList>
    </citation>
    <scope>NUCLEOTIDE SEQUENCE [LARGE SCALE GENOMIC DNA]</scope>
    <source>
        <strain evidence="5 6">DSM 43794</strain>
    </source>
</reference>
<sequence length="249" mass="27491">MMERELGRVLVIVPTYNERDNLPMIVERLRAAVPEAHLLIADDASPDGTGEIADALAADDERIHVMHRPGKQGLGAAYIAAFRWGIAEGFDVLVEIDADGSHRPEELPTLLAALNDGADLVIGSRWVPGGKVVNWPASRELLSRGANLYTRIMLGLPVRDATAGFRAYRVSTLEKIGLDDVQSQGYCFQVDLTLRTVRNGLRVKEVPITFVERTAGASKMSRAVFVEALWRVTAWGITGLPARLRRRRR</sequence>
<dbReference type="PANTHER" id="PTHR43398:SF1">
    <property type="entry name" value="DOLICHOL-PHOSPHATE MANNOSYLTRANSFERASE SUBUNIT 1"/>
    <property type="match status" value="1"/>
</dbReference>
<dbReference type="Proteomes" id="UP000217103">
    <property type="component" value="Unassembled WGS sequence"/>
</dbReference>
<dbReference type="CDD" id="cd06442">
    <property type="entry name" value="DPM1_like"/>
    <property type="match status" value="1"/>
</dbReference>
<dbReference type="PANTHER" id="PTHR43398">
    <property type="entry name" value="DOLICHOL-PHOSPHATE MANNOSYLTRANSFERASE SUBUNIT 1"/>
    <property type="match status" value="1"/>
</dbReference>
<evidence type="ECO:0000256" key="2">
    <source>
        <dbReference type="ARBA" id="ARBA00022676"/>
    </source>
</evidence>
<dbReference type="SUPFAM" id="SSF53448">
    <property type="entry name" value="Nucleotide-diphospho-sugar transferases"/>
    <property type="match status" value="1"/>
</dbReference>
<evidence type="ECO:0000313" key="5">
    <source>
        <dbReference type="EMBL" id="SDR24638.1"/>
    </source>
</evidence>
<proteinExistence type="inferred from homology"/>
<dbReference type="InterPro" id="IPR029044">
    <property type="entry name" value="Nucleotide-diphossugar_trans"/>
</dbReference>
<dbReference type="STRING" id="35622.SAMN04489764_4423"/>
<dbReference type="GO" id="GO:0004582">
    <property type="term" value="F:dolichyl-phosphate beta-D-mannosyltransferase activity"/>
    <property type="evidence" value="ECO:0007669"/>
    <property type="project" value="InterPro"/>
</dbReference>
<evidence type="ECO:0000256" key="3">
    <source>
        <dbReference type="ARBA" id="ARBA00022679"/>
    </source>
</evidence>
<evidence type="ECO:0000256" key="1">
    <source>
        <dbReference type="ARBA" id="ARBA00006739"/>
    </source>
</evidence>
<dbReference type="InterPro" id="IPR001173">
    <property type="entry name" value="Glyco_trans_2-like"/>
</dbReference>
<dbReference type="AlphaFoldDB" id="A0A1H1HHM4"/>
<dbReference type="Gene3D" id="3.90.550.10">
    <property type="entry name" value="Spore Coat Polysaccharide Biosynthesis Protein SpsA, Chain A"/>
    <property type="match status" value="1"/>
</dbReference>
<gene>
    <name evidence="5" type="ORF">SAMN04489764_4423</name>
</gene>
<comment type="similarity">
    <text evidence="1">Belongs to the glycosyltransferase 2 family.</text>
</comment>
<dbReference type="EMBL" id="FNKK01000002">
    <property type="protein sequence ID" value="SDR24638.1"/>
    <property type="molecule type" value="Genomic_DNA"/>
</dbReference>
<evidence type="ECO:0000313" key="6">
    <source>
        <dbReference type="Proteomes" id="UP000217103"/>
    </source>
</evidence>
<accession>A0A1H1HHM4</accession>
<dbReference type="GO" id="GO:0016020">
    <property type="term" value="C:membrane"/>
    <property type="evidence" value="ECO:0007669"/>
    <property type="project" value="GOC"/>
</dbReference>
<protein>
    <submittedName>
        <fullName evidence="5">Dolichol-phosphate mannosyltransferase</fullName>
    </submittedName>
</protein>
<keyword evidence="2 5" id="KW-0328">Glycosyltransferase</keyword>
<keyword evidence="6" id="KW-1185">Reference proteome</keyword>
<name>A0A1H1HHM4_9ACTN</name>
<dbReference type="FunFam" id="3.90.550.10:FF:000122">
    <property type="entry name" value="Dolichol-phosphate mannosyltransferase subunit 1"/>
    <property type="match status" value="1"/>
</dbReference>
<organism evidence="5 6">
    <name type="scientific">Thermostaphylospora chromogena</name>
    <dbReference type="NCBI Taxonomy" id="35622"/>
    <lineage>
        <taxon>Bacteria</taxon>
        <taxon>Bacillati</taxon>
        <taxon>Actinomycetota</taxon>
        <taxon>Actinomycetes</taxon>
        <taxon>Streptosporangiales</taxon>
        <taxon>Thermomonosporaceae</taxon>
        <taxon>Thermostaphylospora</taxon>
    </lineage>
</organism>
<dbReference type="InterPro" id="IPR039528">
    <property type="entry name" value="DPM1-like"/>
</dbReference>
<evidence type="ECO:0000259" key="4">
    <source>
        <dbReference type="Pfam" id="PF00535"/>
    </source>
</evidence>
<keyword evidence="3 5" id="KW-0808">Transferase</keyword>